<name>A0A517ZAS6_9PLAN</name>
<protein>
    <recommendedName>
        <fullName evidence="4">Pre-toxin TG domain-containing protein</fullName>
    </recommendedName>
</protein>
<feature type="region of interest" description="Disordered" evidence="3">
    <location>
        <begin position="121"/>
        <end position="142"/>
    </location>
</feature>
<accession>A0A517ZAS6</accession>
<proteinExistence type="predicted"/>
<dbReference type="AlphaFoldDB" id="A0A517ZAS6"/>
<gene>
    <name evidence="5" type="ORF">Mal4_39400</name>
</gene>
<keyword evidence="2" id="KW-0964">Secreted</keyword>
<evidence type="ECO:0000256" key="1">
    <source>
        <dbReference type="ARBA" id="ARBA00004613"/>
    </source>
</evidence>
<keyword evidence="6" id="KW-1185">Reference proteome</keyword>
<dbReference type="EMBL" id="CP036275">
    <property type="protein sequence ID" value="QDU39594.1"/>
    <property type="molecule type" value="Genomic_DNA"/>
</dbReference>
<organism evidence="5 6">
    <name type="scientific">Maioricimonas rarisocia</name>
    <dbReference type="NCBI Taxonomy" id="2528026"/>
    <lineage>
        <taxon>Bacteria</taxon>
        <taxon>Pseudomonadati</taxon>
        <taxon>Planctomycetota</taxon>
        <taxon>Planctomycetia</taxon>
        <taxon>Planctomycetales</taxon>
        <taxon>Planctomycetaceae</taxon>
        <taxon>Maioricimonas</taxon>
    </lineage>
</organism>
<evidence type="ECO:0000256" key="3">
    <source>
        <dbReference type="SAM" id="MobiDB-lite"/>
    </source>
</evidence>
<feature type="domain" description="Pre-toxin TG" evidence="4">
    <location>
        <begin position="61"/>
        <end position="121"/>
    </location>
</feature>
<dbReference type="InterPro" id="IPR027797">
    <property type="entry name" value="PT-TG_dom"/>
</dbReference>
<dbReference type="Pfam" id="PF14449">
    <property type="entry name" value="PT-TG"/>
    <property type="match status" value="1"/>
</dbReference>
<evidence type="ECO:0000313" key="5">
    <source>
        <dbReference type="EMBL" id="QDU39594.1"/>
    </source>
</evidence>
<evidence type="ECO:0000256" key="2">
    <source>
        <dbReference type="ARBA" id="ARBA00022525"/>
    </source>
</evidence>
<dbReference type="GO" id="GO:0005576">
    <property type="term" value="C:extracellular region"/>
    <property type="evidence" value="ECO:0007669"/>
    <property type="project" value="UniProtKB-SubCell"/>
</dbReference>
<dbReference type="OrthoDB" id="8853165at2"/>
<sequence>MREYLQQSIATHLEIMEVLRSQAGIERDVYRRMKLEQGLIESNRETVELTFRADFYQAEADATTGALPVTSDYRDVAEVFSGKDLITGRRLTRWEWGATVVGAALPLISGRVLRRGGKSVKAAGESTSDATTAAARSADDVPVRSAPLHVAPTPDVQDARGVVELQEKVARGTATDAEESIARQIEFHDTAGRAKVAPKSFRAPASRHTLSRVNQRTVAKDLNSVVELGVDVAGDVRLINQGQATKVGDTYVVNGRTYGVHDGTLFPISGPGVHQLNRPAFKALGIFNQFGNTAKARQILENMARTNPALNQEAIDAALRAWRAGGGA</sequence>
<evidence type="ECO:0000259" key="4">
    <source>
        <dbReference type="Pfam" id="PF14449"/>
    </source>
</evidence>
<feature type="compositionally biased region" description="Low complexity" evidence="3">
    <location>
        <begin position="122"/>
        <end position="136"/>
    </location>
</feature>
<comment type="subcellular location">
    <subcellularLocation>
        <location evidence="1">Secreted</location>
    </subcellularLocation>
</comment>
<dbReference type="RefSeq" id="WP_145370763.1">
    <property type="nucleotide sequence ID" value="NZ_CP036275.1"/>
</dbReference>
<dbReference type="KEGG" id="mri:Mal4_39400"/>
<reference evidence="5 6" key="1">
    <citation type="submission" date="2019-02" db="EMBL/GenBank/DDBJ databases">
        <title>Deep-cultivation of Planctomycetes and their phenomic and genomic characterization uncovers novel biology.</title>
        <authorList>
            <person name="Wiegand S."/>
            <person name="Jogler M."/>
            <person name="Boedeker C."/>
            <person name="Pinto D."/>
            <person name="Vollmers J."/>
            <person name="Rivas-Marin E."/>
            <person name="Kohn T."/>
            <person name="Peeters S.H."/>
            <person name="Heuer A."/>
            <person name="Rast P."/>
            <person name="Oberbeckmann S."/>
            <person name="Bunk B."/>
            <person name="Jeske O."/>
            <person name="Meyerdierks A."/>
            <person name="Storesund J.E."/>
            <person name="Kallscheuer N."/>
            <person name="Luecker S."/>
            <person name="Lage O.M."/>
            <person name="Pohl T."/>
            <person name="Merkel B.J."/>
            <person name="Hornburger P."/>
            <person name="Mueller R.-W."/>
            <person name="Bruemmer F."/>
            <person name="Labrenz M."/>
            <person name="Spormann A.M."/>
            <person name="Op den Camp H."/>
            <person name="Overmann J."/>
            <person name="Amann R."/>
            <person name="Jetten M.S.M."/>
            <person name="Mascher T."/>
            <person name="Medema M.H."/>
            <person name="Devos D.P."/>
            <person name="Kaster A.-K."/>
            <person name="Ovreas L."/>
            <person name="Rohde M."/>
            <person name="Galperin M.Y."/>
            <person name="Jogler C."/>
        </authorList>
    </citation>
    <scope>NUCLEOTIDE SEQUENCE [LARGE SCALE GENOMIC DNA]</scope>
    <source>
        <strain evidence="5 6">Mal4</strain>
    </source>
</reference>
<evidence type="ECO:0000313" key="6">
    <source>
        <dbReference type="Proteomes" id="UP000320496"/>
    </source>
</evidence>
<dbReference type="Proteomes" id="UP000320496">
    <property type="component" value="Chromosome"/>
</dbReference>